<gene>
    <name evidence="2" type="ORF">HMPREF1127_1039</name>
</gene>
<comment type="caution">
    <text evidence="2">The sequence shown here is derived from an EMBL/GenBank/DDBJ whole genome shotgun (WGS) entry which is preliminary data.</text>
</comment>
<proteinExistence type="predicted"/>
<dbReference type="Proteomes" id="UP000003120">
    <property type="component" value="Unassembled WGS sequence"/>
</dbReference>
<keyword evidence="1" id="KW-0175">Coiled coil</keyword>
<protein>
    <submittedName>
        <fullName evidence="2">Uncharacterized protein</fullName>
    </submittedName>
</protein>
<feature type="coiled-coil region" evidence="1">
    <location>
        <begin position="252"/>
        <end position="334"/>
    </location>
</feature>
<organism evidence="2 3">
    <name type="scientific">Fusobacterium necrophorum subsp. funduliforme Fnf 1007</name>
    <dbReference type="NCBI Taxonomy" id="1161424"/>
    <lineage>
        <taxon>Bacteria</taxon>
        <taxon>Fusobacteriati</taxon>
        <taxon>Fusobacteriota</taxon>
        <taxon>Fusobacteriia</taxon>
        <taxon>Fusobacteriales</taxon>
        <taxon>Fusobacteriaceae</taxon>
        <taxon>Fusobacterium</taxon>
    </lineage>
</organism>
<accession>A0AAN4ATT1</accession>
<name>A0AAN4ATT1_9FUSO</name>
<reference evidence="2 3" key="1">
    <citation type="submission" date="2012-07" db="EMBL/GenBank/DDBJ databases">
        <authorList>
            <person name="Durkin A.S."/>
            <person name="McCorrison J."/>
            <person name="Torralba M."/>
            <person name="Gillis M."/>
            <person name="Methe B."/>
            <person name="Sutton G."/>
            <person name="Nelson K.E."/>
        </authorList>
    </citation>
    <scope>NUCLEOTIDE SEQUENCE [LARGE SCALE GENOMIC DNA]</scope>
    <source>
        <strain evidence="2 3">Fnf 1007</strain>
    </source>
</reference>
<evidence type="ECO:0000313" key="3">
    <source>
        <dbReference type="Proteomes" id="UP000003120"/>
    </source>
</evidence>
<dbReference type="AlphaFoldDB" id="A0AAN4ATT1"/>
<dbReference type="RefSeq" id="WP_005960415.1">
    <property type="nucleotide sequence ID" value="NZ_ALKK01000011.1"/>
</dbReference>
<evidence type="ECO:0000256" key="1">
    <source>
        <dbReference type="SAM" id="Coils"/>
    </source>
</evidence>
<evidence type="ECO:0000313" key="2">
    <source>
        <dbReference type="EMBL" id="EJU18803.1"/>
    </source>
</evidence>
<sequence>MKKIKSKFSLKQKNFIKELLKLHKTIIMDLLVDNFSQTDLSILFKLDKDYNENILKVFTEILDFSEKGAFYFNKLQKINNSRTEKYMSYSIEELKKEFEKDYFIPERGDGIAPEMILLYYNSNNVPKDSVYAFCESFYLKTLENYDTKQDEKLQEIYNDCTQMTSYMIELEHYLNGKYIGNISDEELYKKFLAEKIEGGYKVRRGLLDFAYKYLEQIFETHYKAEKSYILLQTYLQKIAAMYEEWQNKTPEISSVTKENQSLKNKVELLQRELELSLEKKIIVTNDEDLIARNKELEKENYYLKYQNEKLQLKLQELENELNINKTIVEELEISQEIPPKDPKMNPKNIVVLGGKWTYEKIKSSNLPITFIRSEDILKSMSGIKKYDLIIFDTSRNSHIFFNKLKSVTHNFYLISHSSIEEIQKIIQG</sequence>
<dbReference type="GeneID" id="75075269"/>
<dbReference type="EMBL" id="ALKK01000011">
    <property type="protein sequence ID" value="EJU18803.1"/>
    <property type="molecule type" value="Genomic_DNA"/>
</dbReference>